<dbReference type="OrthoDB" id="286637at2759"/>
<gene>
    <name evidence="1" type="ORF">CTI12_AA365940</name>
</gene>
<organism evidence="1 2">
    <name type="scientific">Artemisia annua</name>
    <name type="common">Sweet wormwood</name>
    <dbReference type="NCBI Taxonomy" id="35608"/>
    <lineage>
        <taxon>Eukaryota</taxon>
        <taxon>Viridiplantae</taxon>
        <taxon>Streptophyta</taxon>
        <taxon>Embryophyta</taxon>
        <taxon>Tracheophyta</taxon>
        <taxon>Spermatophyta</taxon>
        <taxon>Magnoliopsida</taxon>
        <taxon>eudicotyledons</taxon>
        <taxon>Gunneridae</taxon>
        <taxon>Pentapetalae</taxon>
        <taxon>asterids</taxon>
        <taxon>campanulids</taxon>
        <taxon>Asterales</taxon>
        <taxon>Asteraceae</taxon>
        <taxon>Asteroideae</taxon>
        <taxon>Anthemideae</taxon>
        <taxon>Artemisiinae</taxon>
        <taxon>Artemisia</taxon>
    </lineage>
</organism>
<dbReference type="EMBL" id="PKPP01005003">
    <property type="protein sequence ID" value="PWA61866.1"/>
    <property type="molecule type" value="Genomic_DNA"/>
</dbReference>
<sequence length="455" mass="51468">MDGQQQCIYHECIGGSSTAAICSAISCGCDNKTIVFKSTDNTQEFSTLTDKISSQPKPMLKVPIADSVVVHTRNHMHRDGSKSQINNTSISFLLSRPSSVPRNSCATSSNGLVIHGDVPRTGPVITNVLRSIPEVTNLNTISTACVTQAGYYYLRYEEPGVQKIMTITGSSLFIFVPEYSGKIATQTLKANDWHLDGAFDIFYSQPQPKSSFTDTRHIEVFGRLYELKTTIVVGLLHRGNLLETIGKQYEHWSDLIFRKSSTLKQLRSMSLSLTSMRSRKSTLWSLKCQFFDKSFGFNHLLITYLWQWFECLVTIELWFKESLCFCRCSHSPSTVGKGMAGIEWVCVVQNTMDIVLHIIIIQDINAIDPFSLCPWQNMLYMLIPYICSIKFQKGGRSKHQTHLNWSIFGISSDKLEHMAVAQFTSLIKALMIPAIYETILACFNADERSKRKRWL</sequence>
<protein>
    <submittedName>
        <fullName evidence="1">Uncharacterized protein</fullName>
    </submittedName>
</protein>
<comment type="caution">
    <text evidence="1">The sequence shown here is derived from an EMBL/GenBank/DDBJ whole genome shotgun (WGS) entry which is preliminary data.</text>
</comment>
<dbReference type="Proteomes" id="UP000245207">
    <property type="component" value="Unassembled WGS sequence"/>
</dbReference>
<accession>A0A2U1MKW6</accession>
<evidence type="ECO:0000313" key="2">
    <source>
        <dbReference type="Proteomes" id="UP000245207"/>
    </source>
</evidence>
<name>A0A2U1MKW6_ARTAN</name>
<reference evidence="1 2" key="1">
    <citation type="journal article" date="2018" name="Mol. Plant">
        <title>The genome of Artemisia annua provides insight into the evolution of Asteraceae family and artemisinin biosynthesis.</title>
        <authorList>
            <person name="Shen Q."/>
            <person name="Zhang L."/>
            <person name="Liao Z."/>
            <person name="Wang S."/>
            <person name="Yan T."/>
            <person name="Shi P."/>
            <person name="Liu M."/>
            <person name="Fu X."/>
            <person name="Pan Q."/>
            <person name="Wang Y."/>
            <person name="Lv Z."/>
            <person name="Lu X."/>
            <person name="Zhang F."/>
            <person name="Jiang W."/>
            <person name="Ma Y."/>
            <person name="Chen M."/>
            <person name="Hao X."/>
            <person name="Li L."/>
            <person name="Tang Y."/>
            <person name="Lv G."/>
            <person name="Zhou Y."/>
            <person name="Sun X."/>
            <person name="Brodelius P.E."/>
            <person name="Rose J.K.C."/>
            <person name="Tang K."/>
        </authorList>
    </citation>
    <scope>NUCLEOTIDE SEQUENCE [LARGE SCALE GENOMIC DNA]</scope>
    <source>
        <strain evidence="2">cv. Huhao1</strain>
        <tissue evidence="1">Leaf</tissue>
    </source>
</reference>
<dbReference type="AlphaFoldDB" id="A0A2U1MKW6"/>
<dbReference type="STRING" id="35608.A0A2U1MKW6"/>
<keyword evidence="2" id="KW-1185">Reference proteome</keyword>
<evidence type="ECO:0000313" key="1">
    <source>
        <dbReference type="EMBL" id="PWA61866.1"/>
    </source>
</evidence>
<proteinExistence type="predicted"/>